<proteinExistence type="predicted"/>
<sequence length="28" mass="2997">MALDVLTGLKKVRNIGIMATSMPVRPPS</sequence>
<protein>
    <submittedName>
        <fullName evidence="1">Uncharacterized protein</fullName>
    </submittedName>
</protein>
<dbReference type="Proteomes" id="UP000018855">
    <property type="component" value="Unassembled WGS sequence"/>
</dbReference>
<dbReference type="EMBL" id="AZMJ01000071">
    <property type="protein sequence ID" value="ETJ01799.1"/>
    <property type="molecule type" value="Genomic_DNA"/>
</dbReference>
<comment type="caution">
    <text evidence="1">The sequence shown here is derived from an EMBL/GenBank/DDBJ whole genome shotgun (WGS) entry which is preliminary data.</text>
</comment>
<organism evidence="1 2">
    <name type="scientific">Veillonella dispar DORA_11</name>
    <dbReference type="NCBI Taxonomy" id="1403949"/>
    <lineage>
        <taxon>Bacteria</taxon>
        <taxon>Bacillati</taxon>
        <taxon>Bacillota</taxon>
        <taxon>Negativicutes</taxon>
        <taxon>Veillonellales</taxon>
        <taxon>Veillonellaceae</taxon>
        <taxon>Veillonella</taxon>
    </lineage>
</organism>
<dbReference type="AlphaFoldDB" id="W1VCT3"/>
<name>W1VCT3_9FIRM</name>
<evidence type="ECO:0000313" key="1">
    <source>
        <dbReference type="EMBL" id="ETJ01799.1"/>
    </source>
</evidence>
<gene>
    <name evidence="1" type="ORF">Q619_VDC00071G0001</name>
</gene>
<evidence type="ECO:0000313" key="2">
    <source>
        <dbReference type="Proteomes" id="UP000018855"/>
    </source>
</evidence>
<accession>W1VCT3</accession>
<feature type="non-terminal residue" evidence="1">
    <location>
        <position position="28"/>
    </location>
</feature>
<reference evidence="1 2" key="1">
    <citation type="submission" date="2013-12" db="EMBL/GenBank/DDBJ databases">
        <title>A Varibaculum cambriense genome reconstructed from a premature infant gut community with otherwise low bacterial novelty that shifts toward anaerobic metabolism during the third week of life.</title>
        <authorList>
            <person name="Brown C.T."/>
            <person name="Sharon I."/>
            <person name="Thomas B.C."/>
            <person name="Castelle C.J."/>
            <person name="Morowitz M.J."/>
            <person name="Banfield J.F."/>
        </authorList>
    </citation>
    <scope>NUCLEOTIDE SEQUENCE [LARGE SCALE GENOMIC DNA]</scope>
    <source>
        <strain evidence="2">DORA_11</strain>
    </source>
</reference>